<dbReference type="AlphaFoldDB" id="A0A8K0HPY0"/>
<dbReference type="OrthoDB" id="1110759at2759"/>
<protein>
    <submittedName>
        <fullName evidence="1">Uncharacterized protein</fullName>
    </submittedName>
</protein>
<proteinExistence type="predicted"/>
<sequence length="82" mass="9354">MVRANLRYRNTLNQPMEICCGTYSTLLSTIKRMKDGGELMFWKNNYSEGEAQPPKRGIVADQKTKDHLQARPVDPAMHRGST</sequence>
<name>A0A8K0HPY0_9ROSA</name>
<evidence type="ECO:0000313" key="2">
    <source>
        <dbReference type="Proteomes" id="UP000796880"/>
    </source>
</evidence>
<comment type="caution">
    <text evidence="1">The sequence shown here is derived from an EMBL/GenBank/DDBJ whole genome shotgun (WGS) entry which is preliminary data.</text>
</comment>
<reference evidence="1" key="1">
    <citation type="submission" date="2020-03" db="EMBL/GenBank/DDBJ databases">
        <title>A high-quality chromosome-level genome assembly of a woody plant with both climbing and erect habits, Rhamnella rubrinervis.</title>
        <authorList>
            <person name="Lu Z."/>
            <person name="Yang Y."/>
            <person name="Zhu X."/>
            <person name="Sun Y."/>
        </authorList>
    </citation>
    <scope>NUCLEOTIDE SEQUENCE</scope>
    <source>
        <strain evidence="1">BYM</strain>
        <tissue evidence="1">Leaf</tissue>
    </source>
</reference>
<dbReference type="Proteomes" id="UP000796880">
    <property type="component" value="Unassembled WGS sequence"/>
</dbReference>
<evidence type="ECO:0000313" key="1">
    <source>
        <dbReference type="EMBL" id="KAF3455580.1"/>
    </source>
</evidence>
<accession>A0A8K0HPY0</accession>
<gene>
    <name evidence="1" type="ORF">FNV43_RR00213</name>
</gene>
<keyword evidence="2" id="KW-1185">Reference proteome</keyword>
<organism evidence="1 2">
    <name type="scientific">Rhamnella rubrinervis</name>
    <dbReference type="NCBI Taxonomy" id="2594499"/>
    <lineage>
        <taxon>Eukaryota</taxon>
        <taxon>Viridiplantae</taxon>
        <taxon>Streptophyta</taxon>
        <taxon>Embryophyta</taxon>
        <taxon>Tracheophyta</taxon>
        <taxon>Spermatophyta</taxon>
        <taxon>Magnoliopsida</taxon>
        <taxon>eudicotyledons</taxon>
        <taxon>Gunneridae</taxon>
        <taxon>Pentapetalae</taxon>
        <taxon>rosids</taxon>
        <taxon>fabids</taxon>
        <taxon>Rosales</taxon>
        <taxon>Rhamnaceae</taxon>
        <taxon>rhamnoid group</taxon>
        <taxon>Rhamneae</taxon>
        <taxon>Rhamnella</taxon>
    </lineage>
</organism>
<dbReference type="EMBL" id="VOIH02000001">
    <property type="protein sequence ID" value="KAF3455580.1"/>
    <property type="molecule type" value="Genomic_DNA"/>
</dbReference>